<reference evidence="3" key="1">
    <citation type="submission" date="2016-10" db="EMBL/GenBank/DDBJ databases">
        <authorList>
            <person name="Varghese N."/>
            <person name="Submissions S."/>
        </authorList>
    </citation>
    <scope>NUCLEOTIDE SEQUENCE [LARGE SCALE GENOMIC DNA]</scope>
    <source>
        <strain evidence="3">NLAE-zl-G277</strain>
    </source>
</reference>
<keyword evidence="1" id="KW-0812">Transmembrane</keyword>
<feature type="transmembrane region" description="Helical" evidence="1">
    <location>
        <begin position="70"/>
        <end position="90"/>
    </location>
</feature>
<organism evidence="2 3">
    <name type="scientific">Enterocloster lavalensis</name>
    <dbReference type="NCBI Taxonomy" id="460384"/>
    <lineage>
        <taxon>Bacteria</taxon>
        <taxon>Bacillati</taxon>
        <taxon>Bacillota</taxon>
        <taxon>Clostridia</taxon>
        <taxon>Lachnospirales</taxon>
        <taxon>Lachnospiraceae</taxon>
        <taxon>Enterocloster</taxon>
    </lineage>
</organism>
<dbReference type="RefSeq" id="WP_007716260.1">
    <property type="nucleotide sequence ID" value="NZ_CABJCG010000008.1"/>
</dbReference>
<protein>
    <submittedName>
        <fullName evidence="2">Uncharacterized protein</fullName>
    </submittedName>
</protein>
<accession>A0A1I0JY32</accession>
<keyword evidence="3" id="KW-1185">Reference proteome</keyword>
<dbReference type="GeneID" id="93278730"/>
<evidence type="ECO:0000256" key="1">
    <source>
        <dbReference type="SAM" id="Phobius"/>
    </source>
</evidence>
<proteinExistence type="predicted"/>
<dbReference type="Proteomes" id="UP000198508">
    <property type="component" value="Unassembled WGS sequence"/>
</dbReference>
<feature type="transmembrane region" description="Helical" evidence="1">
    <location>
        <begin position="6"/>
        <end position="26"/>
    </location>
</feature>
<evidence type="ECO:0000313" key="2">
    <source>
        <dbReference type="EMBL" id="SEU15656.1"/>
    </source>
</evidence>
<keyword evidence="1" id="KW-0472">Membrane</keyword>
<sequence>MGTFGLILFGLYLLAMIVLDIAMIISLLKPGDERRQMIVWKASTWTLAGITGSLVFSIAERIIKSHEMQVNPFTTLTAAATIYFICLLFYKKKYGD</sequence>
<dbReference type="EMBL" id="FOIM01000038">
    <property type="protein sequence ID" value="SEU15656.1"/>
    <property type="molecule type" value="Genomic_DNA"/>
</dbReference>
<name>A0A1I0JY32_9FIRM</name>
<keyword evidence="1" id="KW-1133">Transmembrane helix</keyword>
<gene>
    <name evidence="2" type="ORF">SAMN05216313_13827</name>
</gene>
<dbReference type="AlphaFoldDB" id="A0A1I0JY32"/>
<feature type="transmembrane region" description="Helical" evidence="1">
    <location>
        <begin position="38"/>
        <end position="58"/>
    </location>
</feature>
<evidence type="ECO:0000313" key="3">
    <source>
        <dbReference type="Proteomes" id="UP000198508"/>
    </source>
</evidence>